<dbReference type="Gene3D" id="3.40.50.2000">
    <property type="entry name" value="Glycogen Phosphorylase B"/>
    <property type="match status" value="1"/>
</dbReference>
<dbReference type="InterPro" id="IPR002201">
    <property type="entry name" value="Glyco_trans_9"/>
</dbReference>
<dbReference type="PANTHER" id="PTHR30160:SF1">
    <property type="entry name" value="LIPOPOLYSACCHARIDE 1,2-N-ACETYLGLUCOSAMINETRANSFERASE-RELATED"/>
    <property type="match status" value="1"/>
</dbReference>
<organism evidence="3">
    <name type="scientific">marine sediment metagenome</name>
    <dbReference type="NCBI Taxonomy" id="412755"/>
    <lineage>
        <taxon>unclassified sequences</taxon>
        <taxon>metagenomes</taxon>
        <taxon>ecological metagenomes</taxon>
    </lineage>
</organism>
<evidence type="ECO:0000256" key="1">
    <source>
        <dbReference type="ARBA" id="ARBA00022676"/>
    </source>
</evidence>
<dbReference type="EMBL" id="LAZR01008021">
    <property type="protein sequence ID" value="KKM81430.1"/>
    <property type="molecule type" value="Genomic_DNA"/>
</dbReference>
<protein>
    <recommendedName>
        <fullName evidence="4">Glycosyltransferase family 9 protein</fullName>
    </recommendedName>
</protein>
<dbReference type="GO" id="GO:0005829">
    <property type="term" value="C:cytosol"/>
    <property type="evidence" value="ECO:0007669"/>
    <property type="project" value="TreeGrafter"/>
</dbReference>
<evidence type="ECO:0008006" key="4">
    <source>
        <dbReference type="Google" id="ProtNLM"/>
    </source>
</evidence>
<keyword evidence="2" id="KW-0808">Transferase</keyword>
<dbReference type="GO" id="GO:0008713">
    <property type="term" value="F:ADP-heptose-lipopolysaccharide heptosyltransferase activity"/>
    <property type="evidence" value="ECO:0007669"/>
    <property type="project" value="TreeGrafter"/>
</dbReference>
<dbReference type="Pfam" id="PF01075">
    <property type="entry name" value="Glyco_transf_9"/>
    <property type="match status" value="1"/>
</dbReference>
<gene>
    <name evidence="3" type="ORF">LCGC14_1329890</name>
</gene>
<keyword evidence="1" id="KW-0328">Glycosyltransferase</keyword>
<dbReference type="AlphaFoldDB" id="A0A0F9MXS8"/>
<accession>A0A0F9MXS8</accession>
<comment type="caution">
    <text evidence="3">The sequence shown here is derived from an EMBL/GenBank/DDBJ whole genome shotgun (WGS) entry which is preliminary data.</text>
</comment>
<dbReference type="GO" id="GO:0009244">
    <property type="term" value="P:lipopolysaccharide core region biosynthetic process"/>
    <property type="evidence" value="ECO:0007669"/>
    <property type="project" value="TreeGrafter"/>
</dbReference>
<sequence length="313" mass="36248">MEYLLTDAKDEYAEWLVKSENVLKTGKHKFILKNHQPPGDILMLSACVRDIKRWHSSLSIDVDTSTSDIWDNNPYLTSLNEDDDDTSCIDMEYEIIHESGENVDRHFIHGFIHDFSRKTGYLVKLTEFKPDIYLTDEEKENPVFEDQPEDFVVVVAGGKTDYKTKWWWKEAWIETVNCCPDITFIQVGKTDESSHVHDKIKTNNCINKLGKTSTRELLRLVYQSKGTLSVVTSLMHMAAAFDRHAAVVAGGHEPWWWEKYPGHNYFHTIGRLDCCRYDGCWSGECKNKNDRGRQKCLELISPVEVASAIKEWF</sequence>
<proteinExistence type="predicted"/>
<reference evidence="3" key="1">
    <citation type="journal article" date="2015" name="Nature">
        <title>Complex archaea that bridge the gap between prokaryotes and eukaryotes.</title>
        <authorList>
            <person name="Spang A."/>
            <person name="Saw J.H."/>
            <person name="Jorgensen S.L."/>
            <person name="Zaremba-Niedzwiedzka K."/>
            <person name="Martijn J."/>
            <person name="Lind A.E."/>
            <person name="van Eijk R."/>
            <person name="Schleper C."/>
            <person name="Guy L."/>
            <person name="Ettema T.J."/>
        </authorList>
    </citation>
    <scope>NUCLEOTIDE SEQUENCE</scope>
</reference>
<dbReference type="SUPFAM" id="SSF53756">
    <property type="entry name" value="UDP-Glycosyltransferase/glycogen phosphorylase"/>
    <property type="match status" value="1"/>
</dbReference>
<evidence type="ECO:0000256" key="2">
    <source>
        <dbReference type="ARBA" id="ARBA00022679"/>
    </source>
</evidence>
<dbReference type="PANTHER" id="PTHR30160">
    <property type="entry name" value="TETRAACYLDISACCHARIDE 4'-KINASE-RELATED"/>
    <property type="match status" value="1"/>
</dbReference>
<name>A0A0F9MXS8_9ZZZZ</name>
<evidence type="ECO:0000313" key="3">
    <source>
        <dbReference type="EMBL" id="KKM81430.1"/>
    </source>
</evidence>
<dbReference type="InterPro" id="IPR051199">
    <property type="entry name" value="LPS_LOS_Heptosyltrfase"/>
</dbReference>